<dbReference type="PANTHER" id="PTHR43140:SF1">
    <property type="entry name" value="TYPE I RESTRICTION ENZYME ECOKI SPECIFICITY SUBUNIT"/>
    <property type="match status" value="1"/>
</dbReference>
<reference evidence="5" key="3">
    <citation type="submission" date="2023-06" db="EMBL/GenBank/DDBJ databases">
        <authorList>
            <person name="Lucena T."/>
            <person name="Sun Q."/>
        </authorList>
    </citation>
    <scope>NUCLEOTIDE SEQUENCE</scope>
    <source>
        <strain evidence="5">CECT 7184</strain>
    </source>
</reference>
<name>A0ABT8D3P5_9FLAO</name>
<keyword evidence="2" id="KW-0680">Restriction system</keyword>
<keyword evidence="5" id="KW-0378">Hydrolase</keyword>
<dbReference type="EMBL" id="JAUFQU010000095">
    <property type="protein sequence ID" value="MDN3710524.1"/>
    <property type="molecule type" value="Genomic_DNA"/>
</dbReference>
<evidence type="ECO:0000313" key="7">
    <source>
        <dbReference type="EMBL" id="MDN3710025.1"/>
    </source>
</evidence>
<feature type="domain" description="Type I restriction modification DNA specificity" evidence="4">
    <location>
        <begin position="198"/>
        <end position="377"/>
    </location>
</feature>
<dbReference type="EMBL" id="JAUFQU010000069">
    <property type="protein sequence ID" value="MDN3709990.1"/>
    <property type="molecule type" value="Genomic_DNA"/>
</dbReference>
<evidence type="ECO:0000256" key="2">
    <source>
        <dbReference type="ARBA" id="ARBA00022747"/>
    </source>
</evidence>
<evidence type="ECO:0000313" key="9">
    <source>
        <dbReference type="EMBL" id="MDN3710561.1"/>
    </source>
</evidence>
<dbReference type="Proteomes" id="UP001242368">
    <property type="component" value="Unassembled WGS sequence"/>
</dbReference>
<dbReference type="InterPro" id="IPR051212">
    <property type="entry name" value="Type-I_RE_S_subunit"/>
</dbReference>
<protein>
    <submittedName>
        <fullName evidence="5">Restriction endonuclease subunit S</fullName>
    </submittedName>
</protein>
<comment type="similarity">
    <text evidence="1">Belongs to the type-I restriction system S methylase family.</text>
</comment>
<dbReference type="PANTHER" id="PTHR43140">
    <property type="entry name" value="TYPE-1 RESTRICTION ENZYME ECOKI SPECIFICITY PROTEIN"/>
    <property type="match status" value="1"/>
</dbReference>
<dbReference type="SUPFAM" id="SSF116734">
    <property type="entry name" value="DNA methylase specificity domain"/>
    <property type="match status" value="2"/>
</dbReference>
<dbReference type="EMBL" id="JAUFQU010000070">
    <property type="protein sequence ID" value="MDN3710025.1"/>
    <property type="molecule type" value="Genomic_DNA"/>
</dbReference>
<proteinExistence type="inferred from homology"/>
<dbReference type="EMBL" id="JAUFQU010000069">
    <property type="protein sequence ID" value="MDN3709927.1"/>
    <property type="molecule type" value="Genomic_DNA"/>
</dbReference>
<gene>
    <name evidence="5" type="ORF">QW060_23790</name>
    <name evidence="6" type="ORF">QW060_24110</name>
    <name evidence="7" type="ORF">QW060_24290</name>
    <name evidence="8" type="ORF">QW060_27410</name>
    <name evidence="9" type="ORF">QW060_27640</name>
</gene>
<organism evidence="5 10">
    <name type="scientific">Paenimyroides ceti</name>
    <dbReference type="NCBI Taxonomy" id="395087"/>
    <lineage>
        <taxon>Bacteria</taxon>
        <taxon>Pseudomonadati</taxon>
        <taxon>Bacteroidota</taxon>
        <taxon>Flavobacteriia</taxon>
        <taxon>Flavobacteriales</taxon>
        <taxon>Flavobacteriaceae</taxon>
        <taxon>Paenimyroides</taxon>
    </lineage>
</organism>
<evidence type="ECO:0000313" key="5">
    <source>
        <dbReference type="EMBL" id="MDN3709927.1"/>
    </source>
</evidence>
<sequence>MSKLEELLQGVNVEWIPLYEVAAMIRGVRVTKKDLIENGKYPVVSGGVGFMGYVNEYNREENSITIAQYGTAGFVKWQTEKFWANDVAFTIFPINEELVLKRFLYYFLISKQNFLYEISNKIAVPYNISKDKILNIPIPIPCPDNPEKSLEIQQEIVRILDELTSLTNQLKNELETERQTRKKQFEFFREQLFRFESKDVEWKTLEGISKLITKGTTPKRYTNNGISFIKTEAFDGSIIVRKKLSFIDEDTHQKELKRSILQENDILITIAGATIGKCAIVPRELLPANTNQALAIIRLNNSIVIKYIFHLLKSGLMKSYIESNSKGSAQPNLNLKQLNDFLIPVPSIEEQERIVRLLDQYDEATKNIVAQLEKEIELRNKQYEYYRNSLLNFLKN</sequence>
<keyword evidence="5" id="KW-0255">Endonuclease</keyword>
<dbReference type="InterPro" id="IPR044946">
    <property type="entry name" value="Restrct_endonuc_typeI_TRD_sf"/>
</dbReference>
<evidence type="ECO:0000259" key="4">
    <source>
        <dbReference type="Pfam" id="PF01420"/>
    </source>
</evidence>
<feature type="domain" description="Type I restriction modification DNA specificity" evidence="4">
    <location>
        <begin position="13"/>
        <end position="175"/>
    </location>
</feature>
<dbReference type="GO" id="GO:0004519">
    <property type="term" value="F:endonuclease activity"/>
    <property type="evidence" value="ECO:0007669"/>
    <property type="project" value="UniProtKB-KW"/>
</dbReference>
<evidence type="ECO:0000313" key="6">
    <source>
        <dbReference type="EMBL" id="MDN3709990.1"/>
    </source>
</evidence>
<reference evidence="5" key="1">
    <citation type="journal article" date="2014" name="Int. J. Syst. Evol. Microbiol.">
        <title>Complete genome of a new Firmicutes species belonging to the dominant human colonic microbiota ('Ruminococcus bicirculans') reveals two chromosomes and a selective capacity to utilize plant glucans.</title>
        <authorList>
            <consortium name="NISC Comparative Sequencing Program"/>
            <person name="Wegmann U."/>
            <person name="Louis P."/>
            <person name="Goesmann A."/>
            <person name="Henrissat B."/>
            <person name="Duncan S.H."/>
            <person name="Flint H.J."/>
        </authorList>
    </citation>
    <scope>NUCLEOTIDE SEQUENCE</scope>
    <source>
        <strain evidence="5">CECT 7184</strain>
    </source>
</reference>
<dbReference type="Gene3D" id="3.90.220.20">
    <property type="entry name" value="DNA methylase specificity domains"/>
    <property type="match status" value="2"/>
</dbReference>
<dbReference type="CDD" id="cd17246">
    <property type="entry name" value="RMtype1_S_SonII-TRD2-CR2_like"/>
    <property type="match status" value="1"/>
</dbReference>
<accession>A0ABT8D3P5</accession>
<evidence type="ECO:0000313" key="10">
    <source>
        <dbReference type="Proteomes" id="UP001242368"/>
    </source>
</evidence>
<evidence type="ECO:0000256" key="3">
    <source>
        <dbReference type="ARBA" id="ARBA00023125"/>
    </source>
</evidence>
<evidence type="ECO:0000313" key="8">
    <source>
        <dbReference type="EMBL" id="MDN3710524.1"/>
    </source>
</evidence>
<comment type="caution">
    <text evidence="5">The sequence shown here is derived from an EMBL/GenBank/DDBJ whole genome shotgun (WGS) entry which is preliminary data.</text>
</comment>
<dbReference type="RefSeq" id="WP_290365300.1">
    <property type="nucleotide sequence ID" value="NZ_JAUFQU010000069.1"/>
</dbReference>
<keyword evidence="5" id="KW-0540">Nuclease</keyword>
<reference evidence="10" key="2">
    <citation type="journal article" date="2019" name="Int. J. Syst. Evol. Microbiol.">
        <title>The Global Catalogue of Microorganisms (GCM) 10K type strain sequencing project: providing services to taxonomists for standard genome sequencing and annotation.</title>
        <authorList>
            <consortium name="The Broad Institute Genomics Platform"/>
            <consortium name="The Broad Institute Genome Sequencing Center for Infectious Disease"/>
            <person name="Wu L."/>
            <person name="Ma J."/>
        </authorList>
    </citation>
    <scope>NUCLEOTIDE SEQUENCE [LARGE SCALE GENOMIC DNA]</scope>
    <source>
        <strain evidence="10">CECT 7184</strain>
    </source>
</reference>
<dbReference type="Pfam" id="PF01420">
    <property type="entry name" value="Methylase_S"/>
    <property type="match status" value="2"/>
</dbReference>
<keyword evidence="3" id="KW-0238">DNA-binding</keyword>
<evidence type="ECO:0000256" key="1">
    <source>
        <dbReference type="ARBA" id="ARBA00010923"/>
    </source>
</evidence>
<dbReference type="CDD" id="cd17291">
    <property type="entry name" value="RMtype1_S_MgeORF438P-TRD-CR_like"/>
    <property type="match status" value="1"/>
</dbReference>
<dbReference type="InterPro" id="IPR000055">
    <property type="entry name" value="Restrct_endonuc_typeI_TRD"/>
</dbReference>
<dbReference type="EMBL" id="JAUFQU010000096">
    <property type="protein sequence ID" value="MDN3710561.1"/>
    <property type="molecule type" value="Genomic_DNA"/>
</dbReference>
<keyword evidence="10" id="KW-1185">Reference proteome</keyword>